<evidence type="ECO:0000313" key="1">
    <source>
        <dbReference type="EMBL" id="GEZ38292.1"/>
    </source>
</evidence>
<dbReference type="EMBL" id="BKCJ010272291">
    <property type="protein sequence ID" value="GEZ38292.1"/>
    <property type="molecule type" value="Genomic_DNA"/>
</dbReference>
<sequence length="74" mass="7808">MAIGKDFASSDVILSLKSCSKLVGFANLASQVGWGNGQEGFLGKLLLGDGAVQVCNLGGKNGYRVQCFKRRGDR</sequence>
<protein>
    <submittedName>
        <fullName evidence="1">Uncharacterized protein</fullName>
    </submittedName>
</protein>
<name>A0A699IA57_TANCI</name>
<gene>
    <name evidence="1" type="ORF">Tci_510265</name>
</gene>
<reference evidence="1" key="1">
    <citation type="journal article" date="2019" name="Sci. Rep.">
        <title>Draft genome of Tanacetum cinerariifolium, the natural source of mosquito coil.</title>
        <authorList>
            <person name="Yamashiro T."/>
            <person name="Shiraishi A."/>
            <person name="Satake H."/>
            <person name="Nakayama K."/>
        </authorList>
    </citation>
    <scope>NUCLEOTIDE SEQUENCE</scope>
</reference>
<proteinExistence type="predicted"/>
<feature type="non-terminal residue" evidence="1">
    <location>
        <position position="74"/>
    </location>
</feature>
<organism evidence="1">
    <name type="scientific">Tanacetum cinerariifolium</name>
    <name type="common">Dalmatian daisy</name>
    <name type="synonym">Chrysanthemum cinerariifolium</name>
    <dbReference type="NCBI Taxonomy" id="118510"/>
    <lineage>
        <taxon>Eukaryota</taxon>
        <taxon>Viridiplantae</taxon>
        <taxon>Streptophyta</taxon>
        <taxon>Embryophyta</taxon>
        <taxon>Tracheophyta</taxon>
        <taxon>Spermatophyta</taxon>
        <taxon>Magnoliopsida</taxon>
        <taxon>eudicotyledons</taxon>
        <taxon>Gunneridae</taxon>
        <taxon>Pentapetalae</taxon>
        <taxon>asterids</taxon>
        <taxon>campanulids</taxon>
        <taxon>Asterales</taxon>
        <taxon>Asteraceae</taxon>
        <taxon>Asteroideae</taxon>
        <taxon>Anthemideae</taxon>
        <taxon>Anthemidinae</taxon>
        <taxon>Tanacetum</taxon>
    </lineage>
</organism>
<dbReference type="AlphaFoldDB" id="A0A699IA57"/>
<accession>A0A699IA57</accession>
<comment type="caution">
    <text evidence="1">The sequence shown here is derived from an EMBL/GenBank/DDBJ whole genome shotgun (WGS) entry which is preliminary data.</text>
</comment>